<evidence type="ECO:0000313" key="1">
    <source>
        <dbReference type="EMBL" id="NML47382.1"/>
    </source>
</evidence>
<accession>A0A848HBF2</accession>
<gene>
    <name evidence="1" type="ORF">HHL11_26775</name>
</gene>
<comment type="caution">
    <text evidence="1">The sequence shown here is derived from an EMBL/GenBank/DDBJ whole genome shotgun (WGS) entry which is preliminary data.</text>
</comment>
<dbReference type="EMBL" id="JABBFX010000003">
    <property type="protein sequence ID" value="NML47382.1"/>
    <property type="molecule type" value="Genomic_DNA"/>
</dbReference>
<reference evidence="1 2" key="1">
    <citation type="submission" date="2020-04" db="EMBL/GenBank/DDBJ databases">
        <title>Ramlibacter sp. G-1-2-2 isolated from soil.</title>
        <authorList>
            <person name="Dahal R.H."/>
        </authorList>
    </citation>
    <scope>NUCLEOTIDE SEQUENCE [LARGE SCALE GENOMIC DNA]</scope>
    <source>
        <strain evidence="1 2">G-1-2-2</strain>
    </source>
</reference>
<proteinExistence type="predicted"/>
<evidence type="ECO:0000313" key="2">
    <source>
        <dbReference type="Proteomes" id="UP000541185"/>
    </source>
</evidence>
<name>A0A848HBF2_9BURK</name>
<dbReference type="Proteomes" id="UP000541185">
    <property type="component" value="Unassembled WGS sequence"/>
</dbReference>
<keyword evidence="2" id="KW-1185">Reference proteome</keyword>
<sequence length="167" mass="17111">MSLACAWCGPRAQEAEAQARFGAVADGVAGFVGVAAGLPLNPLLPGVGLAFKAATFQHAESLPETERPRAYALAAASWQGSAAGNACAAASVLSGGSFVPTCIAVGAAWGWKTWSDSERERRDSERCEVLRAFVGKPKLPCAFMPRGIEQAAAPAQAVVAAQDLVAP</sequence>
<protein>
    <submittedName>
        <fullName evidence="1">Uncharacterized protein</fullName>
    </submittedName>
</protein>
<dbReference type="AlphaFoldDB" id="A0A848HBF2"/>
<organism evidence="1 2">
    <name type="scientific">Ramlibacter agri</name>
    <dbReference type="NCBI Taxonomy" id="2728837"/>
    <lineage>
        <taxon>Bacteria</taxon>
        <taxon>Pseudomonadati</taxon>
        <taxon>Pseudomonadota</taxon>
        <taxon>Betaproteobacteria</taxon>
        <taxon>Burkholderiales</taxon>
        <taxon>Comamonadaceae</taxon>
        <taxon>Ramlibacter</taxon>
    </lineage>
</organism>
<dbReference type="RefSeq" id="WP_169421662.1">
    <property type="nucleotide sequence ID" value="NZ_JABBFX010000003.1"/>
</dbReference>